<dbReference type="EMBL" id="CAJNRE010009559">
    <property type="protein sequence ID" value="CAF2083073.1"/>
    <property type="molecule type" value="Genomic_DNA"/>
</dbReference>
<feature type="region of interest" description="Disordered" evidence="3">
    <location>
        <begin position="1805"/>
        <end position="1832"/>
    </location>
</feature>
<dbReference type="PANTHER" id="PTHR30612:SF0">
    <property type="entry name" value="CHLOROPLAST PROTEIN-TRANSPORTING ATPASE"/>
    <property type="match status" value="1"/>
</dbReference>
<dbReference type="Pfam" id="PF07517">
    <property type="entry name" value="SecA_DEAD"/>
    <property type="match status" value="1"/>
</dbReference>
<dbReference type="InterPro" id="IPR011130">
    <property type="entry name" value="SecA_preprotein_X-link_dom"/>
</dbReference>
<dbReference type="InterPro" id="IPR014018">
    <property type="entry name" value="SecA_motor_DEAD"/>
</dbReference>
<sequence>MSKFDLNISHQLLNALENIDSLREFENVLNFAQENNIEISDIYVKETTISVLKRSLEIKFLGKKIVKTDRLKLALNIDNLLDKNWTFEQLNKIFSKLKTSDNVEKRVKEEKFLHVLEILSQYKISPTPENQEKILLALDKPPEKWLQQVNRLAIESNFSKIGEIRSAAGLIEELGNINSNNEDLKNFMGINLLETVEKIKSSDLISQVLDNTIKDQSIYITQWTEKQIRRWADIVKENVDYWTKINDFTIEALAVIKQANLLHTEFNLTDAQILSCLIALNANVDKGRLLQIGTGEGKSTIVSVLAVIHALKGKKVDIITSSPILAERDAKEKAKFYNMFDLQCSDNNDKSIYLAGPKKCYKKDIVYGEAPQFQFDILRTEYAQLNTLDGRKYEKGNIIKISDLRTYLASTSDISHIGQSIPENEELDVFIKKILDIYVRELIKTSIKIPKNFVDFVDTQIPKWIDNAIVALNYQEKVHYVVQEDLIKPVDYYSTGIVQSSTNWSDGLHQFLQIKHNLKMTSETFTTNFLSNRGYFTRYGSNLFGLTGTLGSEKTKQVLVDAYKECSKIYVIIYENVTINNGYIRSDFSVFLKDLTNDSKYEITFNDLTVRQDSGTVDQAENIIYQAVSKHVLYGAPILNNSGRYISVSITQINAERLKAFLNPNIEIKEATRDVALVQLKEKSSFFHRHLLPENWSLDLCPVNLDIFLDNNRIEMKQPEENIQCNLTFISANEISKVLKEKVLSNSIQTIEFIELDGYNVKEKLRNIQSNSITLEISDSKDKLLEVLTCLDLQYVELYSYDKEKSNHRNIREVVDKITAERIIKEYEKDNTTIRLIDILIHEIEEIIDKCPNATYNISFLCIRNFDRLLKGLNNELVNINFDELELEPAIKLIRQLRKENLDFSLAYKKLTKGQAERLMKEAPVEQENIEINKVKSLNELFMNESRPHLELSEFSGRGIEYLLEISEKRFIPWRSIATVVTIAAVQMAVGGLLIASGFGATVGLGLITEGAADLFTAYRAYSTRQFSWSDYGKQKAVSLIISAVSMGFSAIKDAGKGIQTLVTGVGEEVLEQAGTKIITDGKAVSQVLVTTGKNLKSLAIKQIGVTIGENALREGLTKVADFSSHFVLEQLKPQISAMIQSKVSDKFSNEPKLLKIVRKMYAIDSFNKQQQFKDKINKSVAEIINPEHNFWRKQWDSIGGPLCKGLLSSSQHVGGPFSMGMRIVGTLHGMYQITFIIDKVHDQLLEKLSQVDQETLSIDQILRSYCGVTKEDTYRIVSLLQKQGILDTNEEFNIENLISTDFSILDMYRDKVVNFLKSLASVEFNDLSEIMKSISDMITEQVFRITESQLISPWSSYGMGELTKAISERVQHHFIVDENQNSDSQNREDREKGESKYNTIVKQIKYNAKDYTIAYSQCEIVYYSQQQPDRSNPGAIDNKTKEYIDGVRNEKPANLSDMMAIATQNDVDIKIVDDVNYQPTDEDQAKGTNIVLYTKGEVDSQGKNTIGHYRLMLGDGTVIDVPSNNNNCGYAVIQKILKDRGVDKSIEDLRNDRAQNIEDNPRESSKVLKAQEWIETRYPQEANRLLIAGRTIDAQTILDDLLLPSRNVIKTKITELRELIEDYNRDSTDENKIKFTTDLEFILQDLGDNENAEVISRSRAARNIFYSSISRRIDDFYRKNQSVFYQCSDSSHRIATEVSNLSSSWKNKVHIVNPDIYFSQAHVNANFSSGNTKRLDALVGKELASKIHNERVDEQGKEFIRTNGTSVLPVTVFLDEHNRLVAINNRGLLAHEFAEQKPNRIFFTNPTRPERNRLNEAGMPSKNKPTYDKNK</sequence>
<dbReference type="InterPro" id="IPR027417">
    <property type="entry name" value="P-loop_NTPase"/>
</dbReference>
<name>A0A816SA37_9BILA</name>
<keyword evidence="2" id="KW-0811">Translocation</keyword>
<dbReference type="PRINTS" id="PR00906">
    <property type="entry name" value="SECA"/>
</dbReference>
<comment type="caution">
    <text evidence="5">The sequence shown here is derived from an EMBL/GenBank/DDBJ whole genome shotgun (WGS) entry which is preliminary data.</text>
</comment>
<reference evidence="5" key="1">
    <citation type="submission" date="2021-02" db="EMBL/GenBank/DDBJ databases">
        <authorList>
            <person name="Nowell W R."/>
        </authorList>
    </citation>
    <scope>NUCLEOTIDE SEQUENCE</scope>
</reference>
<dbReference type="Gene3D" id="3.90.1440.10">
    <property type="entry name" value="SecA, preprotein cross-linking domain"/>
    <property type="match status" value="1"/>
</dbReference>
<dbReference type="PANTHER" id="PTHR30612">
    <property type="entry name" value="SECA INNER MEMBRANE COMPONENT OF SEC PROTEIN SECRETION SYSTEM"/>
    <property type="match status" value="1"/>
</dbReference>
<protein>
    <recommendedName>
        <fullName evidence="4">SecA family profile domain-containing protein</fullName>
    </recommendedName>
</protein>
<evidence type="ECO:0000256" key="1">
    <source>
        <dbReference type="ARBA" id="ARBA00022927"/>
    </source>
</evidence>
<dbReference type="Pfam" id="PF01043">
    <property type="entry name" value="SecA_PP_bind"/>
    <property type="match status" value="1"/>
</dbReference>
<dbReference type="InterPro" id="IPR036670">
    <property type="entry name" value="SecA_X-link_sf"/>
</dbReference>
<dbReference type="GO" id="GO:0016020">
    <property type="term" value="C:membrane"/>
    <property type="evidence" value="ECO:0007669"/>
    <property type="project" value="InterPro"/>
</dbReference>
<evidence type="ECO:0000256" key="3">
    <source>
        <dbReference type="SAM" id="MobiDB-lite"/>
    </source>
</evidence>
<dbReference type="InterPro" id="IPR000185">
    <property type="entry name" value="SecA"/>
</dbReference>
<accession>A0A816SA37</accession>
<feature type="domain" description="SecA family profile" evidence="4">
    <location>
        <begin position="188"/>
        <end position="918"/>
    </location>
</feature>
<proteinExistence type="predicted"/>
<dbReference type="GO" id="GO:0006886">
    <property type="term" value="P:intracellular protein transport"/>
    <property type="evidence" value="ECO:0007669"/>
    <property type="project" value="InterPro"/>
</dbReference>
<dbReference type="GO" id="GO:0005524">
    <property type="term" value="F:ATP binding"/>
    <property type="evidence" value="ECO:0007669"/>
    <property type="project" value="InterPro"/>
</dbReference>
<dbReference type="Gene3D" id="3.40.50.300">
    <property type="entry name" value="P-loop containing nucleotide triphosphate hydrolases"/>
    <property type="match status" value="1"/>
</dbReference>
<keyword evidence="1" id="KW-0653">Protein transport</keyword>
<dbReference type="SUPFAM" id="SSF81767">
    <property type="entry name" value="Pre-protein crosslinking domain of SecA"/>
    <property type="match status" value="1"/>
</dbReference>
<keyword evidence="1" id="KW-0813">Transport</keyword>
<dbReference type="PROSITE" id="PS51196">
    <property type="entry name" value="SECA_MOTOR_DEAD"/>
    <property type="match status" value="1"/>
</dbReference>
<evidence type="ECO:0000256" key="2">
    <source>
        <dbReference type="ARBA" id="ARBA00023010"/>
    </source>
</evidence>
<organism evidence="5 6">
    <name type="scientific">Rotaria magnacalcarata</name>
    <dbReference type="NCBI Taxonomy" id="392030"/>
    <lineage>
        <taxon>Eukaryota</taxon>
        <taxon>Metazoa</taxon>
        <taxon>Spiralia</taxon>
        <taxon>Gnathifera</taxon>
        <taxon>Rotifera</taxon>
        <taxon>Eurotatoria</taxon>
        <taxon>Bdelloidea</taxon>
        <taxon>Philodinida</taxon>
        <taxon>Philodinidae</taxon>
        <taxon>Rotaria</taxon>
    </lineage>
</organism>
<dbReference type="Proteomes" id="UP000663824">
    <property type="component" value="Unassembled WGS sequence"/>
</dbReference>
<dbReference type="SMART" id="SM00957">
    <property type="entry name" value="SecA_DEAD"/>
    <property type="match status" value="1"/>
</dbReference>
<dbReference type="SUPFAM" id="SSF52540">
    <property type="entry name" value="P-loop containing nucleoside triphosphate hydrolases"/>
    <property type="match status" value="1"/>
</dbReference>
<dbReference type="InterPro" id="IPR011115">
    <property type="entry name" value="SecA_DEAD"/>
</dbReference>
<evidence type="ECO:0000313" key="5">
    <source>
        <dbReference type="EMBL" id="CAF2083073.1"/>
    </source>
</evidence>
<evidence type="ECO:0000259" key="4">
    <source>
        <dbReference type="PROSITE" id="PS51196"/>
    </source>
</evidence>
<evidence type="ECO:0000313" key="6">
    <source>
        <dbReference type="Proteomes" id="UP000663824"/>
    </source>
</evidence>
<dbReference type="GO" id="GO:0006605">
    <property type="term" value="P:protein targeting"/>
    <property type="evidence" value="ECO:0007669"/>
    <property type="project" value="InterPro"/>
</dbReference>
<dbReference type="GO" id="GO:0017038">
    <property type="term" value="P:protein import"/>
    <property type="evidence" value="ECO:0007669"/>
    <property type="project" value="InterPro"/>
</dbReference>
<gene>
    <name evidence="5" type="ORF">MBJ925_LOCUS19024</name>
</gene>